<sequence length="873" mass="92830">MNIASSRPAIRTTCAYCGVGCGVLATPDGAGGLTIAGDPEHPANFGRLCVKGAALGETVGTKGRLLAPRIQDREATWDQALDLVAQRFSETIAAHGPDSVGFYVSGQMLTEDYYVANKLMKGFIGSANIDTNSRLCMASSVAGHRRAFGTDTVPGLYEDLELADAVILTGSNLAWCHPVLYQRLAAAKAARPEMRIVVIDPRRTATCDIADLHLPLAPGSDAVLFNWLLSLSPLSPFCAEHVSGLDEAMAAAGQVDVRETGLDFGLLRQFLAIWQQTDKVVTVYSQGINQSDSGSDKVNAILNCHLATGRIGRPGMGPFSVTGQPNAMGGREVGGLANMLACHLELENPTHRAAVRDFWAAPGMAERPGLKAVDMFRAVEDGRIKALWIICTNPAVLMPEADRVARAIAGCDFVVVSDMFATTDTARLAHVLLPATGWGEKDGTVTNSERRISRQRRLLPPAGQARDDWRILADVAVRMGWPDAFGWQGPAEVFGEYAALSGVAGDLGSDFDISAHAGIDAAGYEALQPFLWPQSARRQGGRFFGAGRFHTPDGKARMLAVQPRLPEPAPDALPFRLNTGRIRDQWHTMTRTGLAPRLSRHLAEPFLEIHPEDAVRLGLAPATLAEVENPAGRAILRVLVTDRVRPGHPFAPMHWTGETGPSGRVDALVPGLTDPVSGQPALKSAAVAIRPFAARWFAYAVAAQDFRPDCDYWARATLPGGMQTEMAGAAMPGDWVQWAQALFGQSEAPIVVQDARRGTLRLVFLRQGRLQAALFVAPEPVGLSRSHVAAALAGECAPTLLAGQPGGDQPDEGALVCACFGVGVNTILRGIAGQGLMTVEAIGAALRAGSNCGSCRPELRALISAHACRVAAE</sequence>
<evidence type="ECO:0000256" key="3">
    <source>
        <dbReference type="ARBA" id="ARBA00008747"/>
    </source>
</evidence>
<comment type="cofactor">
    <cofactor evidence="2">
        <name>[4Fe-4S] cluster</name>
        <dbReference type="ChEBI" id="CHEBI:49883"/>
    </cofactor>
</comment>
<dbReference type="Gene3D" id="2.40.40.20">
    <property type="match status" value="1"/>
</dbReference>
<evidence type="ECO:0000259" key="11">
    <source>
        <dbReference type="PROSITE" id="PS51669"/>
    </source>
</evidence>
<evidence type="ECO:0000256" key="9">
    <source>
        <dbReference type="ARBA" id="ARBA00023014"/>
    </source>
</evidence>
<dbReference type="CDD" id="cd02754">
    <property type="entry name" value="MopB_Nitrate-R-NapA-like"/>
    <property type="match status" value="1"/>
</dbReference>
<dbReference type="AlphaFoldDB" id="A0A844H6H1"/>
<comment type="similarity">
    <text evidence="3">Belongs to the prokaryotic molybdopterin-containing oxidoreductase family. NasA/NapA/NarB subfamily.</text>
</comment>
<evidence type="ECO:0000256" key="8">
    <source>
        <dbReference type="ARBA" id="ARBA00023004"/>
    </source>
</evidence>
<dbReference type="CDD" id="cd02791">
    <property type="entry name" value="MopB_CT_Nitrate-R-NapA-like"/>
    <property type="match status" value="1"/>
</dbReference>
<comment type="caution">
    <text evidence="12">The sequence shown here is derived from an EMBL/GenBank/DDBJ whole genome shotgun (WGS) entry which is preliminary data.</text>
</comment>
<keyword evidence="7" id="KW-0560">Oxidoreductase</keyword>
<reference evidence="12 13" key="1">
    <citation type="submission" date="2019-11" db="EMBL/GenBank/DDBJ databases">
        <authorList>
            <person name="Dong K."/>
        </authorList>
    </citation>
    <scope>NUCLEOTIDE SEQUENCE [LARGE SCALE GENOMIC DNA]</scope>
    <source>
        <strain evidence="12 13">JCM 17370</strain>
    </source>
</reference>
<dbReference type="Pfam" id="PF04879">
    <property type="entry name" value="Molybdop_Fe4S4"/>
    <property type="match status" value="1"/>
</dbReference>
<comment type="cofactor">
    <cofactor evidence="1">
        <name>Mo-bis(molybdopterin guanine dinucleotide)</name>
        <dbReference type="ChEBI" id="CHEBI:60539"/>
    </cofactor>
</comment>
<dbReference type="EMBL" id="WMIF01000014">
    <property type="protein sequence ID" value="MTH35214.1"/>
    <property type="molecule type" value="Genomic_DNA"/>
</dbReference>
<dbReference type="InterPro" id="IPR006963">
    <property type="entry name" value="Mopterin_OxRdtase_4Fe-4S_dom"/>
</dbReference>
<keyword evidence="6" id="KW-0479">Metal-binding</keyword>
<dbReference type="GO" id="GO:0016491">
    <property type="term" value="F:oxidoreductase activity"/>
    <property type="evidence" value="ECO:0007669"/>
    <property type="project" value="UniProtKB-KW"/>
</dbReference>
<dbReference type="InterPro" id="IPR006656">
    <property type="entry name" value="Mopterin_OxRdtase"/>
</dbReference>
<dbReference type="Gene3D" id="3.40.228.10">
    <property type="entry name" value="Dimethylsulfoxide Reductase, domain 2"/>
    <property type="match status" value="1"/>
</dbReference>
<dbReference type="GO" id="GO:0046872">
    <property type="term" value="F:metal ion binding"/>
    <property type="evidence" value="ECO:0007669"/>
    <property type="project" value="UniProtKB-KW"/>
</dbReference>
<name>A0A844H6H1_9RHOB</name>
<dbReference type="InterPro" id="IPR041957">
    <property type="entry name" value="CT_Nitrate-R-NapA-like"/>
</dbReference>
<dbReference type="GO" id="GO:0016020">
    <property type="term" value="C:membrane"/>
    <property type="evidence" value="ECO:0007669"/>
    <property type="project" value="TreeGrafter"/>
</dbReference>
<evidence type="ECO:0000256" key="2">
    <source>
        <dbReference type="ARBA" id="ARBA00001966"/>
    </source>
</evidence>
<dbReference type="GO" id="GO:0045333">
    <property type="term" value="P:cellular respiration"/>
    <property type="evidence" value="ECO:0007669"/>
    <property type="project" value="UniProtKB-ARBA"/>
</dbReference>
<evidence type="ECO:0000313" key="12">
    <source>
        <dbReference type="EMBL" id="MTH35214.1"/>
    </source>
</evidence>
<evidence type="ECO:0000256" key="10">
    <source>
        <dbReference type="ARBA" id="ARBA00023063"/>
    </source>
</evidence>
<keyword evidence="10" id="KW-0534">Nitrate assimilation</keyword>
<evidence type="ECO:0000256" key="7">
    <source>
        <dbReference type="ARBA" id="ARBA00023002"/>
    </source>
</evidence>
<dbReference type="InterPro" id="IPR007419">
    <property type="entry name" value="BFD-like_2Fe2S-bd_dom"/>
</dbReference>
<keyword evidence="13" id="KW-1185">Reference proteome</keyword>
<evidence type="ECO:0000256" key="4">
    <source>
        <dbReference type="ARBA" id="ARBA00022485"/>
    </source>
</evidence>
<feature type="domain" description="4Fe-4S Mo/W bis-MGD-type" evidence="11">
    <location>
        <begin position="7"/>
        <end position="63"/>
    </location>
</feature>
<dbReference type="Pfam" id="PF01568">
    <property type="entry name" value="Molydop_binding"/>
    <property type="match status" value="1"/>
</dbReference>
<proteinExistence type="inferred from homology"/>
<dbReference type="Gene3D" id="2.20.25.90">
    <property type="entry name" value="ADC-like domains"/>
    <property type="match status" value="1"/>
</dbReference>
<dbReference type="Proteomes" id="UP000442533">
    <property type="component" value="Unassembled WGS sequence"/>
</dbReference>
<dbReference type="RefSeq" id="WP_155064753.1">
    <property type="nucleotide sequence ID" value="NZ_WMIF01000014.1"/>
</dbReference>
<evidence type="ECO:0000256" key="5">
    <source>
        <dbReference type="ARBA" id="ARBA00022505"/>
    </source>
</evidence>
<dbReference type="Pfam" id="PF04324">
    <property type="entry name" value="Fer2_BFD"/>
    <property type="match status" value="1"/>
</dbReference>
<dbReference type="InterPro" id="IPR050123">
    <property type="entry name" value="Prok_molybdopt-oxidoreductase"/>
</dbReference>
<dbReference type="SUPFAM" id="SSF53706">
    <property type="entry name" value="Formate dehydrogenase/DMSO reductase, domains 1-3"/>
    <property type="match status" value="1"/>
</dbReference>
<keyword evidence="8" id="KW-0408">Iron</keyword>
<accession>A0A844H6H1</accession>
<dbReference type="GO" id="GO:0042128">
    <property type="term" value="P:nitrate assimilation"/>
    <property type="evidence" value="ECO:0007669"/>
    <property type="project" value="UniProtKB-KW"/>
</dbReference>
<keyword evidence="4" id="KW-0004">4Fe-4S</keyword>
<evidence type="ECO:0000313" key="13">
    <source>
        <dbReference type="Proteomes" id="UP000442533"/>
    </source>
</evidence>
<dbReference type="GO" id="GO:0051539">
    <property type="term" value="F:4 iron, 4 sulfur cluster binding"/>
    <property type="evidence" value="ECO:0007669"/>
    <property type="project" value="UniProtKB-KW"/>
</dbReference>
<dbReference type="Pfam" id="PF00384">
    <property type="entry name" value="Molybdopterin"/>
    <property type="match status" value="1"/>
</dbReference>
<dbReference type="InterPro" id="IPR009010">
    <property type="entry name" value="Asp_de-COase-like_dom_sf"/>
</dbReference>
<dbReference type="PROSITE" id="PS51669">
    <property type="entry name" value="4FE4S_MOW_BIS_MGD"/>
    <property type="match status" value="1"/>
</dbReference>
<evidence type="ECO:0000256" key="6">
    <source>
        <dbReference type="ARBA" id="ARBA00022723"/>
    </source>
</evidence>
<dbReference type="GO" id="GO:0043546">
    <property type="term" value="F:molybdopterin cofactor binding"/>
    <property type="evidence" value="ECO:0007669"/>
    <property type="project" value="InterPro"/>
</dbReference>
<organism evidence="12 13">
    <name type="scientific">Paracoccus limosus</name>
    <dbReference type="NCBI Taxonomy" id="913252"/>
    <lineage>
        <taxon>Bacteria</taxon>
        <taxon>Pseudomonadati</taxon>
        <taxon>Pseudomonadota</taxon>
        <taxon>Alphaproteobacteria</taxon>
        <taxon>Rhodobacterales</taxon>
        <taxon>Paracoccaceae</taxon>
        <taxon>Paracoccus</taxon>
    </lineage>
</organism>
<gene>
    <name evidence="12" type="ORF">GL279_11430</name>
</gene>
<dbReference type="PANTHER" id="PTHR43105:SF9">
    <property type="entry name" value="NADPH-FE(3+) OXIDOREDUCTASE SUBUNIT ALPHA"/>
    <property type="match status" value="1"/>
</dbReference>
<keyword evidence="9" id="KW-0411">Iron-sulfur</keyword>
<dbReference type="SUPFAM" id="SSF50692">
    <property type="entry name" value="ADC-like"/>
    <property type="match status" value="1"/>
</dbReference>
<dbReference type="SMART" id="SM00926">
    <property type="entry name" value="Molybdop_Fe4S4"/>
    <property type="match status" value="1"/>
</dbReference>
<protein>
    <submittedName>
        <fullName evidence="12">Molybdopterin-dependent oxidoreductase</fullName>
    </submittedName>
</protein>
<dbReference type="Gene3D" id="3.40.50.740">
    <property type="match status" value="1"/>
</dbReference>
<dbReference type="PANTHER" id="PTHR43105">
    <property type="entry name" value="RESPIRATORY NITRATE REDUCTASE"/>
    <property type="match status" value="1"/>
</dbReference>
<dbReference type="GO" id="GO:1990204">
    <property type="term" value="C:oxidoreductase complex"/>
    <property type="evidence" value="ECO:0007669"/>
    <property type="project" value="UniProtKB-ARBA"/>
</dbReference>
<dbReference type="OrthoDB" id="9816402at2"/>
<keyword evidence="5" id="KW-0500">Molybdenum</keyword>
<evidence type="ECO:0000256" key="1">
    <source>
        <dbReference type="ARBA" id="ARBA00001942"/>
    </source>
</evidence>
<dbReference type="Gene3D" id="1.10.10.1100">
    <property type="entry name" value="BFD-like [2Fe-2S]-binding domain"/>
    <property type="match status" value="1"/>
</dbReference>
<dbReference type="InterPro" id="IPR041854">
    <property type="entry name" value="BFD-like_2Fe2S-bd_dom_sf"/>
</dbReference>
<dbReference type="InterPro" id="IPR006657">
    <property type="entry name" value="MoPterin_dinucl-bd_dom"/>
</dbReference>